<organism evidence="1 2">
    <name type="scientific">Phyllobacterium salinisoli</name>
    <dbReference type="NCBI Taxonomy" id="1899321"/>
    <lineage>
        <taxon>Bacteria</taxon>
        <taxon>Pseudomonadati</taxon>
        <taxon>Pseudomonadota</taxon>
        <taxon>Alphaproteobacteria</taxon>
        <taxon>Hyphomicrobiales</taxon>
        <taxon>Phyllobacteriaceae</taxon>
        <taxon>Phyllobacterium</taxon>
    </lineage>
</organism>
<evidence type="ECO:0000313" key="1">
    <source>
        <dbReference type="EMBL" id="RCS24923.1"/>
    </source>
</evidence>
<dbReference type="RefSeq" id="WP_114439369.1">
    <property type="nucleotide sequence ID" value="NZ_QOZG01000002.1"/>
</dbReference>
<gene>
    <name evidence="1" type="ORF">DUT91_05605</name>
</gene>
<sequence>MNSRTEKRLGIAAAAALTVAIFIIPAGAEMSPERAEIALDRAVIHYAYAETASLVRDISHNVRNN</sequence>
<accession>A0A368K8W9</accession>
<keyword evidence="2" id="KW-1185">Reference proteome</keyword>
<protein>
    <submittedName>
        <fullName evidence="1">Uncharacterized protein</fullName>
    </submittedName>
</protein>
<proteinExistence type="predicted"/>
<dbReference type="AlphaFoldDB" id="A0A368K8W9"/>
<reference evidence="1 2" key="1">
    <citation type="submission" date="2018-07" db="EMBL/GenBank/DDBJ databases">
        <title>The draft genome of Phyllobacterium salinisoli.</title>
        <authorList>
            <person name="Liu L."/>
            <person name="Li L."/>
            <person name="Zhang X."/>
            <person name="Liang L."/>
        </authorList>
    </citation>
    <scope>NUCLEOTIDE SEQUENCE [LARGE SCALE GENOMIC DNA]</scope>
    <source>
        <strain evidence="1 2">LLAN61</strain>
    </source>
</reference>
<comment type="caution">
    <text evidence="1">The sequence shown here is derived from an EMBL/GenBank/DDBJ whole genome shotgun (WGS) entry which is preliminary data.</text>
</comment>
<name>A0A368K8W9_9HYPH</name>
<dbReference type="OrthoDB" id="9943186at2"/>
<evidence type="ECO:0000313" key="2">
    <source>
        <dbReference type="Proteomes" id="UP000253420"/>
    </source>
</evidence>
<dbReference type="Proteomes" id="UP000253420">
    <property type="component" value="Unassembled WGS sequence"/>
</dbReference>
<dbReference type="EMBL" id="QOZG01000002">
    <property type="protein sequence ID" value="RCS24923.1"/>
    <property type="molecule type" value="Genomic_DNA"/>
</dbReference>